<dbReference type="PROSITE" id="PS00028">
    <property type="entry name" value="ZINC_FINGER_C2H2_1"/>
    <property type="match status" value="1"/>
</dbReference>
<organism evidence="11 12">
    <name type="scientific">Piedraia hortae CBS 480.64</name>
    <dbReference type="NCBI Taxonomy" id="1314780"/>
    <lineage>
        <taxon>Eukaryota</taxon>
        <taxon>Fungi</taxon>
        <taxon>Dikarya</taxon>
        <taxon>Ascomycota</taxon>
        <taxon>Pezizomycotina</taxon>
        <taxon>Dothideomycetes</taxon>
        <taxon>Dothideomycetidae</taxon>
        <taxon>Capnodiales</taxon>
        <taxon>Piedraiaceae</taxon>
        <taxon>Piedraia</taxon>
    </lineage>
</organism>
<evidence type="ECO:0000313" key="12">
    <source>
        <dbReference type="Proteomes" id="UP000799421"/>
    </source>
</evidence>
<evidence type="ECO:0000313" key="11">
    <source>
        <dbReference type="EMBL" id="KAF2863258.1"/>
    </source>
</evidence>
<comment type="subcellular location">
    <subcellularLocation>
        <location evidence="1">Nucleus</location>
    </subcellularLocation>
</comment>
<keyword evidence="5" id="KW-0805">Transcription regulation</keyword>
<dbReference type="SMART" id="SM00355">
    <property type="entry name" value="ZnF_C2H2"/>
    <property type="match status" value="5"/>
</dbReference>
<dbReference type="GO" id="GO:0006357">
    <property type="term" value="P:regulation of transcription by RNA polymerase II"/>
    <property type="evidence" value="ECO:0007669"/>
    <property type="project" value="TreeGrafter"/>
</dbReference>
<keyword evidence="3 8" id="KW-0863">Zinc-finger</keyword>
<dbReference type="GO" id="GO:0008270">
    <property type="term" value="F:zinc ion binding"/>
    <property type="evidence" value="ECO:0007669"/>
    <property type="project" value="UniProtKB-KW"/>
</dbReference>
<evidence type="ECO:0000256" key="2">
    <source>
        <dbReference type="ARBA" id="ARBA00022723"/>
    </source>
</evidence>
<dbReference type="AlphaFoldDB" id="A0A6A7C9E6"/>
<reference evidence="11" key="1">
    <citation type="journal article" date="2020" name="Stud. Mycol.">
        <title>101 Dothideomycetes genomes: a test case for predicting lifestyles and emergence of pathogens.</title>
        <authorList>
            <person name="Haridas S."/>
            <person name="Albert R."/>
            <person name="Binder M."/>
            <person name="Bloem J."/>
            <person name="Labutti K."/>
            <person name="Salamov A."/>
            <person name="Andreopoulos B."/>
            <person name="Baker S."/>
            <person name="Barry K."/>
            <person name="Bills G."/>
            <person name="Bluhm B."/>
            <person name="Cannon C."/>
            <person name="Castanera R."/>
            <person name="Culley D."/>
            <person name="Daum C."/>
            <person name="Ezra D."/>
            <person name="Gonzalez J."/>
            <person name="Henrissat B."/>
            <person name="Kuo A."/>
            <person name="Liang C."/>
            <person name="Lipzen A."/>
            <person name="Lutzoni F."/>
            <person name="Magnuson J."/>
            <person name="Mondo S."/>
            <person name="Nolan M."/>
            <person name="Ohm R."/>
            <person name="Pangilinan J."/>
            <person name="Park H.-J."/>
            <person name="Ramirez L."/>
            <person name="Alfaro M."/>
            <person name="Sun H."/>
            <person name="Tritt A."/>
            <person name="Yoshinaga Y."/>
            <person name="Zwiers L.-H."/>
            <person name="Turgeon B."/>
            <person name="Goodwin S."/>
            <person name="Spatafora J."/>
            <person name="Crous P."/>
            <person name="Grigoriev I."/>
        </authorList>
    </citation>
    <scope>NUCLEOTIDE SEQUENCE</scope>
    <source>
        <strain evidence="11">CBS 480.64</strain>
    </source>
</reference>
<feature type="compositionally biased region" description="Polar residues" evidence="9">
    <location>
        <begin position="247"/>
        <end position="259"/>
    </location>
</feature>
<protein>
    <recommendedName>
        <fullName evidence="10">C2H2-type domain-containing protein</fullName>
    </recommendedName>
</protein>
<proteinExistence type="predicted"/>
<dbReference type="InterPro" id="IPR013087">
    <property type="entry name" value="Znf_C2H2_type"/>
</dbReference>
<keyword evidence="7" id="KW-0539">Nucleus</keyword>
<evidence type="ECO:0000259" key="10">
    <source>
        <dbReference type="PROSITE" id="PS50157"/>
    </source>
</evidence>
<sequence length="441" mass="49281">MDGHGSGDAQGNDVVGSFQCTYTDCGEVFPTLKEMKTHKVKNLDHFYCKKCDVDCDSWEDLKQHKVRAMTPYLDSINRDPNDLRPPHITCEFCGMDFRSFGGRRIHREQMHKADQNIQCPAHAKGCSHRFPRAAAMIAHLEEGRCLFIKSQEFLTSVQHKHIVKLIMSQPDVFLAKLEKNRTSSLPENAQQPKFELRVPSPDNGESGVNLISLDDSSPPFKHKGELPATGGAQDDTDASARPAWPSLSDSQNVSSTGATATGEPVPWATSKTSRTLFGDAPPREQTGLEAADGEQAPENRRENMLYSQWYNPKSKDFDLRLFWNANHQLFICPFAGCDITCETRQEVENHLKEWHLLSRFMCSTCFKTFGTATSLVAHIETTSKCRIKYTTNYLVLLDEISGGFMTAQHVPLPELVTPKNGEGDAGEVGVASVQFKAQPKW</sequence>
<evidence type="ECO:0000256" key="6">
    <source>
        <dbReference type="ARBA" id="ARBA00023163"/>
    </source>
</evidence>
<dbReference type="Gene3D" id="3.30.160.60">
    <property type="entry name" value="Classic Zinc Finger"/>
    <property type="match status" value="1"/>
</dbReference>
<keyword evidence="6" id="KW-0804">Transcription</keyword>
<keyword evidence="2" id="KW-0479">Metal-binding</keyword>
<dbReference type="OrthoDB" id="8117402at2759"/>
<evidence type="ECO:0000256" key="5">
    <source>
        <dbReference type="ARBA" id="ARBA00023015"/>
    </source>
</evidence>
<dbReference type="Pfam" id="PF13912">
    <property type="entry name" value="zf-C2H2_6"/>
    <property type="match status" value="1"/>
</dbReference>
<gene>
    <name evidence="11" type="ORF">K470DRAFT_211469</name>
</gene>
<evidence type="ECO:0000256" key="4">
    <source>
        <dbReference type="ARBA" id="ARBA00022833"/>
    </source>
</evidence>
<feature type="region of interest" description="Disordered" evidence="9">
    <location>
        <begin position="183"/>
        <end position="300"/>
    </location>
</feature>
<dbReference type="InterPro" id="IPR051061">
    <property type="entry name" value="Zinc_finger_trans_reg"/>
</dbReference>
<keyword evidence="4" id="KW-0862">Zinc</keyword>
<dbReference type="GO" id="GO:0005634">
    <property type="term" value="C:nucleus"/>
    <property type="evidence" value="ECO:0007669"/>
    <property type="project" value="UniProtKB-SubCell"/>
</dbReference>
<evidence type="ECO:0000256" key="3">
    <source>
        <dbReference type="ARBA" id="ARBA00022771"/>
    </source>
</evidence>
<keyword evidence="12" id="KW-1185">Reference proteome</keyword>
<dbReference type="EMBL" id="MU005962">
    <property type="protein sequence ID" value="KAF2863258.1"/>
    <property type="molecule type" value="Genomic_DNA"/>
</dbReference>
<dbReference type="PANTHER" id="PTHR46179">
    <property type="entry name" value="ZINC FINGER PROTEIN"/>
    <property type="match status" value="1"/>
</dbReference>
<evidence type="ECO:0000256" key="1">
    <source>
        <dbReference type="ARBA" id="ARBA00004123"/>
    </source>
</evidence>
<feature type="domain" description="C2H2-type" evidence="10">
    <location>
        <begin position="360"/>
        <end position="387"/>
    </location>
</feature>
<evidence type="ECO:0000256" key="7">
    <source>
        <dbReference type="ARBA" id="ARBA00023242"/>
    </source>
</evidence>
<dbReference type="PROSITE" id="PS50157">
    <property type="entry name" value="ZINC_FINGER_C2H2_2"/>
    <property type="match status" value="1"/>
</dbReference>
<evidence type="ECO:0000256" key="8">
    <source>
        <dbReference type="PROSITE-ProRule" id="PRU00042"/>
    </source>
</evidence>
<evidence type="ECO:0000256" key="9">
    <source>
        <dbReference type="SAM" id="MobiDB-lite"/>
    </source>
</evidence>
<name>A0A6A7C9E6_9PEZI</name>
<accession>A0A6A7C9E6</accession>
<dbReference type="Proteomes" id="UP000799421">
    <property type="component" value="Unassembled WGS sequence"/>
</dbReference>
<dbReference type="PANTHER" id="PTHR46179:SF13">
    <property type="entry name" value="C2H2-TYPE DOMAIN-CONTAINING PROTEIN"/>
    <property type="match status" value="1"/>
</dbReference>